<name>A0A853IIJ6_9GAMM</name>
<keyword evidence="2" id="KW-1185">Reference proteome</keyword>
<dbReference type="EMBL" id="JACCKB010000165">
    <property type="protein sequence ID" value="NYZ69854.1"/>
    <property type="molecule type" value="Genomic_DNA"/>
</dbReference>
<accession>A0A853IIJ6</accession>
<dbReference type="AlphaFoldDB" id="A0A853IIJ6"/>
<gene>
    <name evidence="1" type="ORF">H0A36_27970</name>
</gene>
<proteinExistence type="predicted"/>
<protein>
    <submittedName>
        <fullName evidence="1">Uncharacterized protein</fullName>
    </submittedName>
</protein>
<organism evidence="1 2">
    <name type="scientific">Spartinivicinus marinus</name>
    <dbReference type="NCBI Taxonomy" id="2994442"/>
    <lineage>
        <taxon>Bacteria</taxon>
        <taxon>Pseudomonadati</taxon>
        <taxon>Pseudomonadota</taxon>
        <taxon>Gammaproteobacteria</taxon>
        <taxon>Oceanospirillales</taxon>
        <taxon>Zooshikellaceae</taxon>
        <taxon>Spartinivicinus</taxon>
    </lineage>
</organism>
<evidence type="ECO:0000313" key="1">
    <source>
        <dbReference type="EMBL" id="NYZ69854.1"/>
    </source>
</evidence>
<comment type="caution">
    <text evidence="1">The sequence shown here is derived from an EMBL/GenBank/DDBJ whole genome shotgun (WGS) entry which is preliminary data.</text>
</comment>
<dbReference type="RefSeq" id="WP_180571822.1">
    <property type="nucleotide sequence ID" value="NZ_JACCKB010000165.1"/>
</dbReference>
<dbReference type="Proteomes" id="UP000569732">
    <property type="component" value="Unassembled WGS sequence"/>
</dbReference>
<reference evidence="1 2" key="1">
    <citation type="submission" date="2020-07" db="EMBL/GenBank/DDBJ databases">
        <title>Endozoicomonas sp. nov., isolated from sediment.</title>
        <authorList>
            <person name="Gu T."/>
        </authorList>
    </citation>
    <scope>NUCLEOTIDE SEQUENCE [LARGE SCALE GENOMIC DNA]</scope>
    <source>
        <strain evidence="1 2">SM1973</strain>
    </source>
</reference>
<sequence>MADFKREKRYYVLKLSDIQHLSRDDHAKLLSIGVKADQFRQQHGKQDLECVVVESDWPEYEIVWSLIEARETAKSEVQKLKSIFHRLRNETEKAAHAYAVACDVGPERLFAFEVYDRIRHVTRKFY</sequence>
<evidence type="ECO:0000313" key="2">
    <source>
        <dbReference type="Proteomes" id="UP000569732"/>
    </source>
</evidence>